<dbReference type="Proteomes" id="UP000257109">
    <property type="component" value="Unassembled WGS sequence"/>
</dbReference>
<proteinExistence type="predicted"/>
<dbReference type="AlphaFoldDB" id="A0A371HD75"/>
<name>A0A371HD75_MUCPR</name>
<accession>A0A371HD75</accession>
<keyword evidence="2" id="KW-1185">Reference proteome</keyword>
<organism evidence="1 2">
    <name type="scientific">Mucuna pruriens</name>
    <name type="common">Velvet bean</name>
    <name type="synonym">Dolichos pruriens</name>
    <dbReference type="NCBI Taxonomy" id="157652"/>
    <lineage>
        <taxon>Eukaryota</taxon>
        <taxon>Viridiplantae</taxon>
        <taxon>Streptophyta</taxon>
        <taxon>Embryophyta</taxon>
        <taxon>Tracheophyta</taxon>
        <taxon>Spermatophyta</taxon>
        <taxon>Magnoliopsida</taxon>
        <taxon>eudicotyledons</taxon>
        <taxon>Gunneridae</taxon>
        <taxon>Pentapetalae</taxon>
        <taxon>rosids</taxon>
        <taxon>fabids</taxon>
        <taxon>Fabales</taxon>
        <taxon>Fabaceae</taxon>
        <taxon>Papilionoideae</taxon>
        <taxon>50 kb inversion clade</taxon>
        <taxon>NPAAA clade</taxon>
        <taxon>indigoferoid/millettioid clade</taxon>
        <taxon>Phaseoleae</taxon>
        <taxon>Mucuna</taxon>
    </lineage>
</organism>
<feature type="non-terminal residue" evidence="1">
    <location>
        <position position="96"/>
    </location>
</feature>
<gene>
    <name evidence="1" type="ORF">CR513_16085</name>
</gene>
<dbReference type="EMBL" id="QJKJ01002931">
    <property type="protein sequence ID" value="RDY00705.1"/>
    <property type="molecule type" value="Genomic_DNA"/>
</dbReference>
<sequence length="96" mass="10751">MAHCQQVGEVEIGGKYWYHDIKEYLEEGAYPLGETKNDKRTLRGLATSFFLSGTRRSQIDSVSNSGKTILTTFAKRLSIAIPRIYTIATSSVGKEY</sequence>
<dbReference type="OrthoDB" id="1427860at2759"/>
<feature type="non-terminal residue" evidence="1">
    <location>
        <position position="1"/>
    </location>
</feature>
<comment type="caution">
    <text evidence="1">The sequence shown here is derived from an EMBL/GenBank/DDBJ whole genome shotgun (WGS) entry which is preliminary data.</text>
</comment>
<evidence type="ECO:0000313" key="1">
    <source>
        <dbReference type="EMBL" id="RDY00705.1"/>
    </source>
</evidence>
<protein>
    <submittedName>
        <fullName evidence="1">Uncharacterized protein</fullName>
    </submittedName>
</protein>
<evidence type="ECO:0000313" key="2">
    <source>
        <dbReference type="Proteomes" id="UP000257109"/>
    </source>
</evidence>
<reference evidence="1" key="1">
    <citation type="submission" date="2018-05" db="EMBL/GenBank/DDBJ databases">
        <title>Draft genome of Mucuna pruriens seed.</title>
        <authorList>
            <person name="Nnadi N.E."/>
            <person name="Vos R."/>
            <person name="Hasami M.H."/>
            <person name="Devisetty U.K."/>
            <person name="Aguiy J.C."/>
        </authorList>
    </citation>
    <scope>NUCLEOTIDE SEQUENCE [LARGE SCALE GENOMIC DNA]</scope>
    <source>
        <strain evidence="1">JCA_2017</strain>
    </source>
</reference>